<dbReference type="STRING" id="454194.PYK22_01317"/>
<name>A0A0B6WYD6_9BACT</name>
<dbReference type="InterPro" id="IPR010298">
    <property type="entry name" value="YacP-like"/>
</dbReference>
<dbReference type="PANTHER" id="PTHR34547">
    <property type="entry name" value="YACP-LIKE NYN DOMAIN PROTEIN"/>
    <property type="match status" value="1"/>
</dbReference>
<protein>
    <submittedName>
        <fullName evidence="1">Predicted RNA-binding protein containing a PIN domain</fullName>
    </submittedName>
</protein>
<dbReference type="OrthoDB" id="164128at2"/>
<dbReference type="PANTHER" id="PTHR34547:SF1">
    <property type="entry name" value="YACP-LIKE NYN DOMAIN PROTEIN"/>
    <property type="match status" value="1"/>
</dbReference>
<dbReference type="Proteomes" id="UP000031518">
    <property type="component" value="Unassembled WGS sequence"/>
</dbReference>
<reference evidence="1 2" key="1">
    <citation type="submission" date="2013-12" db="EMBL/GenBank/DDBJ databases">
        <authorList>
            <person name="Stott M."/>
        </authorList>
    </citation>
    <scope>NUCLEOTIDE SEQUENCE [LARGE SCALE GENOMIC DNA]</scope>
    <source>
        <strain evidence="1 2">K22</strain>
    </source>
</reference>
<evidence type="ECO:0000313" key="1">
    <source>
        <dbReference type="EMBL" id="CDM65319.1"/>
    </source>
</evidence>
<keyword evidence="2" id="KW-1185">Reference proteome</keyword>
<dbReference type="EMBL" id="CBXV010000004">
    <property type="protein sequence ID" value="CDM65319.1"/>
    <property type="molecule type" value="Genomic_DNA"/>
</dbReference>
<reference evidence="1 2" key="2">
    <citation type="submission" date="2015-01" db="EMBL/GenBank/DDBJ databases">
        <title>Complete genome sequence of Pyrinomonas methylaliphatogenes type strain K22T.</title>
        <authorList>
            <person name="Lee K.C.Y."/>
            <person name="Power J.F."/>
            <person name="Dunfield P.F."/>
            <person name="Morgan X.C."/>
            <person name="Huttenhower C."/>
            <person name="Stott M.B."/>
        </authorList>
    </citation>
    <scope>NUCLEOTIDE SEQUENCE [LARGE SCALE GENOMIC DNA]</scope>
    <source>
        <strain evidence="1 2">K22</strain>
    </source>
</reference>
<evidence type="ECO:0000313" key="2">
    <source>
        <dbReference type="Proteomes" id="UP000031518"/>
    </source>
</evidence>
<gene>
    <name evidence="1" type="ORF">PYK22_01317</name>
</gene>
<dbReference type="AlphaFoldDB" id="A0A0B6WYD6"/>
<dbReference type="Pfam" id="PF05991">
    <property type="entry name" value="NYN_YacP"/>
    <property type="match status" value="1"/>
</dbReference>
<dbReference type="RefSeq" id="WP_041975313.1">
    <property type="nucleotide sequence ID" value="NZ_CBXV010000004.1"/>
</dbReference>
<accession>A0A0B6WYD6</accession>
<proteinExistence type="predicted"/>
<organism evidence="1 2">
    <name type="scientific">Pyrinomonas methylaliphatogenes</name>
    <dbReference type="NCBI Taxonomy" id="454194"/>
    <lineage>
        <taxon>Bacteria</taxon>
        <taxon>Pseudomonadati</taxon>
        <taxon>Acidobacteriota</taxon>
        <taxon>Blastocatellia</taxon>
        <taxon>Blastocatellales</taxon>
        <taxon>Pyrinomonadaceae</taxon>
        <taxon>Pyrinomonas</taxon>
    </lineage>
</organism>
<sequence>MPYLIDGNNLMARRIGFKLGLEEARRRLLEELAQFALIKRVRLSVVFDGAPNPFFPDGAKYRGITVFYARRGSNADERIKRLVNRSRERRTLIVVTSDRALAQYVRRCGAQTISAQEFIGKMDEARSIAEEEHRELQDDIRAWLRYFGVEPEDDAP</sequence>